<organism evidence="3 4">
    <name type="scientific">Hibiscus trionum</name>
    <name type="common">Flower of an hour</name>
    <dbReference type="NCBI Taxonomy" id="183268"/>
    <lineage>
        <taxon>Eukaryota</taxon>
        <taxon>Viridiplantae</taxon>
        <taxon>Streptophyta</taxon>
        <taxon>Embryophyta</taxon>
        <taxon>Tracheophyta</taxon>
        <taxon>Spermatophyta</taxon>
        <taxon>Magnoliopsida</taxon>
        <taxon>eudicotyledons</taxon>
        <taxon>Gunneridae</taxon>
        <taxon>Pentapetalae</taxon>
        <taxon>rosids</taxon>
        <taxon>malvids</taxon>
        <taxon>Malvales</taxon>
        <taxon>Malvaceae</taxon>
        <taxon>Malvoideae</taxon>
        <taxon>Hibiscus</taxon>
    </lineage>
</organism>
<evidence type="ECO:0000259" key="2">
    <source>
        <dbReference type="Pfam" id="PF23598"/>
    </source>
</evidence>
<evidence type="ECO:0000256" key="1">
    <source>
        <dbReference type="ARBA" id="ARBA00022737"/>
    </source>
</evidence>
<reference evidence="3" key="1">
    <citation type="submission" date="2023-05" db="EMBL/GenBank/DDBJ databases">
        <title>Genome and transcriptome analyses reveal genes involved in the formation of fine ridges on petal epidermal cells in Hibiscus trionum.</title>
        <authorList>
            <person name="Koshimizu S."/>
            <person name="Masuda S."/>
            <person name="Ishii T."/>
            <person name="Shirasu K."/>
            <person name="Hoshino A."/>
            <person name="Arita M."/>
        </authorList>
    </citation>
    <scope>NUCLEOTIDE SEQUENCE</scope>
    <source>
        <strain evidence="3">Hamamatsu line</strain>
    </source>
</reference>
<dbReference type="InterPro" id="IPR055414">
    <property type="entry name" value="LRR_R13L4/SHOC2-like"/>
</dbReference>
<dbReference type="Proteomes" id="UP001165190">
    <property type="component" value="Unassembled WGS sequence"/>
</dbReference>
<dbReference type="SUPFAM" id="SSF52058">
    <property type="entry name" value="L domain-like"/>
    <property type="match status" value="1"/>
</dbReference>
<proteinExistence type="predicted"/>
<feature type="domain" description="Disease resistance R13L4/SHOC-2-like LRR" evidence="2">
    <location>
        <begin position="3"/>
        <end position="179"/>
    </location>
</feature>
<dbReference type="EMBL" id="BSYR01000017">
    <property type="protein sequence ID" value="GMI80509.1"/>
    <property type="molecule type" value="Genomic_DNA"/>
</dbReference>
<dbReference type="InterPro" id="IPR032675">
    <property type="entry name" value="LRR_dom_sf"/>
</dbReference>
<keyword evidence="4" id="KW-1185">Reference proteome</keyword>
<comment type="caution">
    <text evidence="3">The sequence shown here is derived from an EMBL/GenBank/DDBJ whole genome shotgun (WGS) entry which is preliminary data.</text>
</comment>
<evidence type="ECO:0000313" key="4">
    <source>
        <dbReference type="Proteomes" id="UP001165190"/>
    </source>
</evidence>
<name>A0A9W7LXB3_HIBTR</name>
<accession>A0A9W7LXB3</accession>
<evidence type="ECO:0000313" key="3">
    <source>
        <dbReference type="EMBL" id="GMI80509.1"/>
    </source>
</evidence>
<gene>
    <name evidence="3" type="ORF">HRI_001720200</name>
</gene>
<dbReference type="OrthoDB" id="998760at2759"/>
<dbReference type="PANTHER" id="PTHR47186">
    <property type="entry name" value="LEUCINE-RICH REPEAT-CONTAINING PROTEIN 57"/>
    <property type="match status" value="1"/>
</dbReference>
<dbReference type="Pfam" id="PF23598">
    <property type="entry name" value="LRR_14"/>
    <property type="match status" value="1"/>
</dbReference>
<sequence>MARLQVLDLSNTNIKALPDSLANLFALKELLLRRCELFMKLSPQVGKLDKLEELDLDETEIMSVLIDVGKLVKLRVLKVSIYGHTNFSKRKQLQSNIVLHPEMVSNVSRLIELSIVVDPSDKWWHELAEEVVKGACNLVGLRSLCLYLPDSQLLDYTSFMYPSLSCFKFTVGHQKEKHLPCA</sequence>
<dbReference type="PANTHER" id="PTHR47186:SF14">
    <property type="entry name" value="PROTEIN KINASE DOMAIN-CONTAINING PROTEIN"/>
    <property type="match status" value="1"/>
</dbReference>
<protein>
    <recommendedName>
        <fullName evidence="2">Disease resistance R13L4/SHOC-2-like LRR domain-containing protein</fullName>
    </recommendedName>
</protein>
<keyword evidence="1" id="KW-0677">Repeat</keyword>
<dbReference type="AlphaFoldDB" id="A0A9W7LXB3"/>
<dbReference type="Gene3D" id="3.80.10.10">
    <property type="entry name" value="Ribonuclease Inhibitor"/>
    <property type="match status" value="1"/>
</dbReference>